<proteinExistence type="inferred from homology"/>
<evidence type="ECO:0000256" key="1">
    <source>
        <dbReference type="ARBA" id="ARBA00006817"/>
    </source>
</evidence>
<dbReference type="InterPro" id="IPR013538">
    <property type="entry name" value="ASHA1/2-like_C"/>
</dbReference>
<evidence type="ECO:0000313" key="3">
    <source>
        <dbReference type="EMBL" id="NKZ00941.1"/>
    </source>
</evidence>
<comment type="similarity">
    <text evidence="1">Belongs to the AHA1 family.</text>
</comment>
<feature type="domain" description="Activator of Hsp90 ATPase homologue 1/2-like C-terminal" evidence="2">
    <location>
        <begin position="25"/>
        <end position="133"/>
    </location>
</feature>
<reference evidence="3 4" key="1">
    <citation type="submission" date="2020-04" db="EMBL/GenBank/DDBJ databases">
        <title>MicrobeNet Type strains.</title>
        <authorList>
            <person name="Nicholson A.C."/>
        </authorList>
    </citation>
    <scope>NUCLEOTIDE SEQUENCE [LARGE SCALE GENOMIC DNA]</scope>
    <source>
        <strain evidence="3 4">ATCC 23612</strain>
    </source>
</reference>
<dbReference type="Pfam" id="PF08327">
    <property type="entry name" value="AHSA1"/>
    <property type="match status" value="1"/>
</dbReference>
<dbReference type="AlphaFoldDB" id="A0A7X6MH95"/>
<dbReference type="InterPro" id="IPR023393">
    <property type="entry name" value="START-like_dom_sf"/>
</dbReference>
<keyword evidence="4" id="KW-1185">Reference proteome</keyword>
<accession>A0A7X6MH95</accession>
<protein>
    <submittedName>
        <fullName evidence="3">SRPBCC family protein</fullName>
    </submittedName>
</protein>
<dbReference type="EMBL" id="JAAXPG010000029">
    <property type="protein sequence ID" value="NKZ00941.1"/>
    <property type="molecule type" value="Genomic_DNA"/>
</dbReference>
<dbReference type="RefSeq" id="WP_061081188.1">
    <property type="nucleotide sequence ID" value="NZ_JAAXPG010000029.1"/>
</dbReference>
<evidence type="ECO:0000313" key="4">
    <source>
        <dbReference type="Proteomes" id="UP000553209"/>
    </source>
</evidence>
<name>A0A7X6MH95_9ACTN</name>
<evidence type="ECO:0000259" key="2">
    <source>
        <dbReference type="Pfam" id="PF08327"/>
    </source>
</evidence>
<dbReference type="CDD" id="cd08899">
    <property type="entry name" value="SRPBCC_CalC_Aha1-like_6"/>
    <property type="match status" value="1"/>
</dbReference>
<gene>
    <name evidence="3" type="ORF">HGB44_25200</name>
</gene>
<dbReference type="SUPFAM" id="SSF55961">
    <property type="entry name" value="Bet v1-like"/>
    <property type="match status" value="1"/>
</dbReference>
<dbReference type="Proteomes" id="UP000553209">
    <property type="component" value="Unassembled WGS sequence"/>
</dbReference>
<comment type="caution">
    <text evidence="3">The sequence shown here is derived from an EMBL/GenBank/DDBJ whole genome shotgun (WGS) entry which is preliminary data.</text>
</comment>
<dbReference type="Gene3D" id="3.30.530.20">
    <property type="match status" value="1"/>
</dbReference>
<organism evidence="3 4">
    <name type="scientific">Nocardiopsis alborubida</name>
    <dbReference type="NCBI Taxonomy" id="146802"/>
    <lineage>
        <taxon>Bacteria</taxon>
        <taxon>Bacillati</taxon>
        <taxon>Actinomycetota</taxon>
        <taxon>Actinomycetes</taxon>
        <taxon>Streptosporangiales</taxon>
        <taxon>Nocardiopsidaceae</taxon>
        <taxon>Nocardiopsis</taxon>
    </lineage>
</organism>
<sequence length="159" mass="17209">MSTEVSVDASTPGAPVLHFTRRYPHPLSAVWSALTTDEALSRWFPCRVAIDAREGGALTLTFPGEEPQTAPITEFAPPHVLAFHWDGEDLRWTLEEDGDGCVLRLSNTVADPAWTANTAAGWDVCLRTLAAVLDGRAERTQAGPDEALIAHYREALATG</sequence>